<dbReference type="PANTHER" id="PTHR45613">
    <property type="entry name" value="PENTATRICOPEPTIDE REPEAT-CONTAINING PROTEIN"/>
    <property type="match status" value="1"/>
</dbReference>
<dbReference type="STRING" id="578458.D8PP88"/>
<dbReference type="PANTHER" id="PTHR45613:SF9">
    <property type="entry name" value="MITOCHONDRIAL GROUP I INTRON SPLICING FACTOR CCM1"/>
    <property type="match status" value="1"/>
</dbReference>
<dbReference type="Gene3D" id="1.25.40.10">
    <property type="entry name" value="Tetratricopeptide repeat domain"/>
    <property type="match status" value="3"/>
</dbReference>
<evidence type="ECO:0000256" key="1">
    <source>
        <dbReference type="PROSITE-ProRule" id="PRU00708"/>
    </source>
</evidence>
<dbReference type="InterPro" id="IPR011990">
    <property type="entry name" value="TPR-like_helical_dom_sf"/>
</dbReference>
<feature type="repeat" description="PPR" evidence="1">
    <location>
        <begin position="291"/>
        <end position="325"/>
    </location>
</feature>
<protein>
    <recommendedName>
        <fullName evidence="4">Pentacotripeptide-repeat region of PRORP domain-containing protein</fullName>
    </recommendedName>
</protein>
<dbReference type="Proteomes" id="UP000007431">
    <property type="component" value="Unassembled WGS sequence"/>
</dbReference>
<dbReference type="OMA" id="CHARKVD"/>
<name>D8PP88_SCHCM</name>
<dbReference type="VEuPathDB" id="FungiDB:SCHCODRAFT_02612087"/>
<organism evidence="3">
    <name type="scientific">Schizophyllum commune (strain H4-8 / FGSC 9210)</name>
    <name type="common">Split gill fungus</name>
    <dbReference type="NCBI Taxonomy" id="578458"/>
    <lineage>
        <taxon>Eukaryota</taxon>
        <taxon>Fungi</taxon>
        <taxon>Dikarya</taxon>
        <taxon>Basidiomycota</taxon>
        <taxon>Agaricomycotina</taxon>
        <taxon>Agaricomycetes</taxon>
        <taxon>Agaricomycetidae</taxon>
        <taxon>Agaricales</taxon>
        <taxon>Schizophyllaceae</taxon>
        <taxon>Schizophyllum</taxon>
    </lineage>
</organism>
<reference evidence="2 3" key="1">
    <citation type="journal article" date="2010" name="Nat. Biotechnol.">
        <title>Genome sequence of the model mushroom Schizophyllum commune.</title>
        <authorList>
            <person name="Ohm R.A."/>
            <person name="de Jong J.F."/>
            <person name="Lugones L.G."/>
            <person name="Aerts A."/>
            <person name="Kothe E."/>
            <person name="Stajich J.E."/>
            <person name="de Vries R.P."/>
            <person name="Record E."/>
            <person name="Levasseur A."/>
            <person name="Baker S.E."/>
            <person name="Bartholomew K.A."/>
            <person name="Coutinho P.M."/>
            <person name="Erdmann S."/>
            <person name="Fowler T.J."/>
            <person name="Gathman A.C."/>
            <person name="Lombard V."/>
            <person name="Henrissat B."/>
            <person name="Knabe N."/>
            <person name="Kuees U."/>
            <person name="Lilly W.W."/>
            <person name="Lindquist E."/>
            <person name="Lucas S."/>
            <person name="Magnuson J.K."/>
            <person name="Piumi F."/>
            <person name="Raudaskoski M."/>
            <person name="Salamov A."/>
            <person name="Schmutz J."/>
            <person name="Schwarze F.W.M.R."/>
            <person name="vanKuyk P.A."/>
            <person name="Horton J.S."/>
            <person name="Grigoriev I.V."/>
            <person name="Woesten H.A.B."/>
        </authorList>
    </citation>
    <scope>NUCLEOTIDE SEQUENCE [LARGE SCALE GENOMIC DNA]</scope>
    <source>
        <strain evidence="3">H4-8 / FGSC 9210</strain>
    </source>
</reference>
<feature type="repeat" description="PPR" evidence="1">
    <location>
        <begin position="361"/>
        <end position="395"/>
    </location>
</feature>
<dbReference type="Pfam" id="PF13041">
    <property type="entry name" value="PPR_2"/>
    <property type="match status" value="1"/>
</dbReference>
<dbReference type="Pfam" id="PF01535">
    <property type="entry name" value="PPR"/>
    <property type="match status" value="1"/>
</dbReference>
<feature type="repeat" description="PPR" evidence="1">
    <location>
        <begin position="251"/>
        <end position="285"/>
    </location>
</feature>
<evidence type="ECO:0000313" key="3">
    <source>
        <dbReference type="Proteomes" id="UP000007431"/>
    </source>
</evidence>
<evidence type="ECO:0008006" key="4">
    <source>
        <dbReference type="Google" id="ProtNLM"/>
    </source>
</evidence>
<dbReference type="InParanoid" id="D8PP88"/>
<gene>
    <name evidence="2" type="ORF">SCHCODRAFT_47502</name>
</gene>
<dbReference type="AlphaFoldDB" id="D8PP88"/>
<accession>D8PP88</accession>
<feature type="repeat" description="PPR" evidence="1">
    <location>
        <begin position="181"/>
        <end position="215"/>
    </location>
</feature>
<sequence length="578" mass="65542">MQYAVRDNQPQLILEVYEQYLAATAANKPVEQLEDEGEELKDHNGVDLAGVSLDPATFDRVQFLLFAVTAHIMLGDFHAALRLYVNYPSSIPRQSVNTFLQTTVDNSRSVQMREVLLNLDAARLIKHPQNMAGRLMSFTRTKGYKQVQALYDKIVEGMSGPDAFIASDESLISELRPVAMTEYLWTSFVTTFLRCGRKDLAQGVWQNMLSLGMRPGLFVYTAMLDTYADTGAVDDLTQLWNTIVQAKLQPDALGYRALVDGLMKAGRLQEALERYEEFKRTQLPKAPPEHAITVFNTMLHELLLSRSPNVASDVFKDMVQLGIKPDQVTFNTFLAYYARREDMTGVSNTIQAMRGAGLYGDEFTYTSILTALTRVGRKDAADLVHGIMTSLNLKPSAHMYTSLITRQLREGSEANLEAAYRLLHLMETTPGLAPSVVTYTAILAGLHRGDWLNEEERQRRRDDIMHRMAARGLQLTRVTYHILIKACLEQEESLLDAVMYFREMLARKLVTSDAWYLILSGVAHWERWDVGDELIRYMQVQRVEVLPSVRQVVKSIQRRQRVGLPDGVGTRKGDRYDI</sequence>
<dbReference type="HOGENOM" id="CLU_022893_0_0_1"/>
<dbReference type="Pfam" id="PF13812">
    <property type="entry name" value="PPR_3"/>
    <property type="match status" value="1"/>
</dbReference>
<dbReference type="EMBL" id="GL377302">
    <property type="protein sequence ID" value="EFJ02311.1"/>
    <property type="molecule type" value="Genomic_DNA"/>
</dbReference>
<dbReference type="NCBIfam" id="TIGR00756">
    <property type="entry name" value="PPR"/>
    <property type="match status" value="1"/>
</dbReference>
<evidence type="ECO:0000313" key="2">
    <source>
        <dbReference type="EMBL" id="EFJ02311.1"/>
    </source>
</evidence>
<keyword evidence="3" id="KW-1185">Reference proteome</keyword>
<dbReference type="eggNOG" id="KOG4197">
    <property type="taxonomic scope" value="Eukaryota"/>
</dbReference>
<proteinExistence type="predicted"/>
<dbReference type="InterPro" id="IPR002885">
    <property type="entry name" value="PPR_rpt"/>
</dbReference>
<dbReference type="PROSITE" id="PS51375">
    <property type="entry name" value="PPR"/>
    <property type="match status" value="4"/>
</dbReference>